<comment type="caution">
    <text evidence="3">The sequence shown here is derived from an EMBL/GenBank/DDBJ whole genome shotgun (WGS) entry which is preliminary data.</text>
</comment>
<evidence type="ECO:0000313" key="3">
    <source>
        <dbReference type="EMBL" id="MCY1010092.1"/>
    </source>
</evidence>
<keyword evidence="2" id="KW-0732">Signal</keyword>
<keyword evidence="4" id="KW-1185">Reference proteome</keyword>
<protein>
    <submittedName>
        <fullName evidence="3">Uncharacterized protein</fullName>
    </submittedName>
</protein>
<organism evidence="3 4">
    <name type="scientific">Nannocystis pusilla</name>
    <dbReference type="NCBI Taxonomy" id="889268"/>
    <lineage>
        <taxon>Bacteria</taxon>
        <taxon>Pseudomonadati</taxon>
        <taxon>Myxococcota</taxon>
        <taxon>Polyangia</taxon>
        <taxon>Nannocystales</taxon>
        <taxon>Nannocystaceae</taxon>
        <taxon>Nannocystis</taxon>
    </lineage>
</organism>
<reference evidence="3" key="1">
    <citation type="submission" date="2022-11" db="EMBL/GenBank/DDBJ databases">
        <title>Minimal conservation of predation-associated metabolite biosynthetic gene clusters underscores biosynthetic potential of Myxococcota including descriptions for ten novel species: Archangium lansinium sp. nov., Myxococcus landrumus sp. nov., Nannocystis bai.</title>
        <authorList>
            <person name="Ahearne A."/>
            <person name="Stevens C."/>
            <person name="Phillips K."/>
        </authorList>
    </citation>
    <scope>NUCLEOTIDE SEQUENCE</scope>
    <source>
        <strain evidence="3">Na p29</strain>
    </source>
</reference>
<name>A0A9X3IZ08_9BACT</name>
<dbReference type="EMBL" id="JAPNKE010000002">
    <property type="protein sequence ID" value="MCY1010092.1"/>
    <property type="molecule type" value="Genomic_DNA"/>
</dbReference>
<accession>A0A9X3IZ08</accession>
<feature type="signal peptide" evidence="2">
    <location>
        <begin position="1"/>
        <end position="26"/>
    </location>
</feature>
<sequence>MLSCLQRASASLVVLTLFFASIPAHAQPVEVVTTPAEQPADRVYLSNGGMVQGSILEVLPNDSLTIVSAATGDRKSFAWSELAAYEQGGQRVEIGAVSAPAPREEPAPVYGPRLHIETTKPASVHLYEITGEMVAHGANVTVHGIQYRPVCAAPCDKVIDTSGGSSYFFGGEGLTTSNRFNLTDARGDVTAVVKPGRRGLRTGGIITMSVGLALMALGGGLFVLSKSRADRDEILGEGPAEPPKYGAPIGLLVGGAAALAGGIVMLVLGKTRYKLKTGGLGLLRPLRFG</sequence>
<dbReference type="Proteomes" id="UP001150924">
    <property type="component" value="Unassembled WGS sequence"/>
</dbReference>
<evidence type="ECO:0000256" key="2">
    <source>
        <dbReference type="SAM" id="SignalP"/>
    </source>
</evidence>
<evidence type="ECO:0000256" key="1">
    <source>
        <dbReference type="SAM" id="Phobius"/>
    </source>
</evidence>
<feature type="transmembrane region" description="Helical" evidence="1">
    <location>
        <begin position="245"/>
        <end position="268"/>
    </location>
</feature>
<keyword evidence="1" id="KW-0472">Membrane</keyword>
<feature type="chain" id="PRO_5040767464" evidence="2">
    <location>
        <begin position="27"/>
        <end position="289"/>
    </location>
</feature>
<gene>
    <name evidence="3" type="ORF">OV079_31910</name>
</gene>
<feature type="transmembrane region" description="Helical" evidence="1">
    <location>
        <begin position="204"/>
        <end position="224"/>
    </location>
</feature>
<proteinExistence type="predicted"/>
<dbReference type="AlphaFoldDB" id="A0A9X3IZ08"/>
<keyword evidence="1" id="KW-1133">Transmembrane helix</keyword>
<dbReference type="RefSeq" id="WP_267772903.1">
    <property type="nucleotide sequence ID" value="NZ_JAPNKE010000002.1"/>
</dbReference>
<keyword evidence="1" id="KW-0812">Transmembrane</keyword>
<evidence type="ECO:0000313" key="4">
    <source>
        <dbReference type="Proteomes" id="UP001150924"/>
    </source>
</evidence>